<dbReference type="RefSeq" id="WP_190442992.1">
    <property type="nucleotide sequence ID" value="NZ_JAMPKM010000013.1"/>
</dbReference>
<dbReference type="InterPro" id="IPR036890">
    <property type="entry name" value="HATPase_C_sf"/>
</dbReference>
<evidence type="ECO:0000256" key="1">
    <source>
        <dbReference type="ARBA" id="ARBA00000085"/>
    </source>
</evidence>
<organism evidence="10 11">
    <name type="scientific">Trichocoleus desertorum GB2-A4</name>
    <dbReference type="NCBI Taxonomy" id="2933944"/>
    <lineage>
        <taxon>Bacteria</taxon>
        <taxon>Bacillati</taxon>
        <taxon>Cyanobacteriota</taxon>
        <taxon>Cyanophyceae</taxon>
        <taxon>Leptolyngbyales</taxon>
        <taxon>Trichocoleusaceae</taxon>
        <taxon>Trichocoleus</taxon>
    </lineage>
</organism>
<dbReference type="CDD" id="cd00082">
    <property type="entry name" value="HisKA"/>
    <property type="match status" value="1"/>
</dbReference>
<comment type="catalytic activity">
    <reaction evidence="1">
        <text>ATP + protein L-histidine = ADP + protein N-phospho-L-histidine.</text>
        <dbReference type="EC" id="2.7.13.3"/>
    </reaction>
</comment>
<dbReference type="Gene3D" id="3.30.565.10">
    <property type="entry name" value="Histidine kinase-like ATPase, C-terminal domain"/>
    <property type="match status" value="1"/>
</dbReference>
<dbReference type="InterPro" id="IPR003661">
    <property type="entry name" value="HisK_dim/P_dom"/>
</dbReference>
<dbReference type="InterPro" id="IPR029016">
    <property type="entry name" value="GAF-like_dom_sf"/>
</dbReference>
<evidence type="ECO:0000256" key="5">
    <source>
        <dbReference type="ARBA" id="ARBA00022777"/>
    </source>
</evidence>
<dbReference type="InterPro" id="IPR036097">
    <property type="entry name" value="HisK_dim/P_sf"/>
</dbReference>
<dbReference type="InterPro" id="IPR003018">
    <property type="entry name" value="GAF"/>
</dbReference>
<proteinExistence type="inferred from homology"/>
<evidence type="ECO:0000256" key="7">
    <source>
        <dbReference type="SAM" id="Coils"/>
    </source>
</evidence>
<dbReference type="Gene3D" id="1.10.287.130">
    <property type="match status" value="1"/>
</dbReference>
<dbReference type="PRINTS" id="PR00344">
    <property type="entry name" value="BCTRLSENSOR"/>
</dbReference>
<evidence type="ECO:0000313" key="10">
    <source>
        <dbReference type="EMBL" id="MEP0819260.1"/>
    </source>
</evidence>
<comment type="similarity">
    <text evidence="2">In the N-terminal section; belongs to the phytochrome family.</text>
</comment>
<dbReference type="SMART" id="SM00387">
    <property type="entry name" value="HATPase_c"/>
    <property type="match status" value="1"/>
</dbReference>
<gene>
    <name evidence="10" type="ORF">NC998_19345</name>
</gene>
<dbReference type="InterPro" id="IPR003594">
    <property type="entry name" value="HATPase_dom"/>
</dbReference>
<sequence>MLPTHDISSSLNREVLLHRIANRIRQSLELPEILRKTVAEVRSYLGTDRVKIYQFQPDDHGVVIAESLQSDRLPSLLGLHFPADDIPPYARELFVRARQRSIINMGTHEIGISPLNCPETGELLNDTDIRYRPVDPCHQEYLTAMGVQSSIVVPVVLEAEATGSSQGPSPQSQSQLWGLLVSHHAEPHTVTEEELQFIQAVVDQVAVAIAQSILLEQVRAQARQEANLNRVTALLQTSPTVDWQDALKEAADTLDGGGRLYLFPDTHHPRELYTCGEQPTLIDSTQNRCIEENLLWQRYLHSVLTTATDGTGYQPWSVEWMRAVYELAEPTQSTKPALSSWAVNDIYQEPLFRTLAPFFSDTRIRSALIIPLKHGAQVIGCLTFFRSGLDTETLWAGYHNPDTRQLMARQSFDVWRQIQKEQSQSWVEEEIKYAQVLGERFSATAKQYRLYQQVQGLNANLERQVEERTEELRQRSEQLQQTNIELEYLVERQTTLSRIVSKIRQSLEIDTIFQITTQELSQVLKAERVAVYRFKPDWGGEFVGNYEATIPEWQSIGHLGVSMVWDDTHLQETQGGRYRNGEISVVADIYQPGYAQCHIDLLEQFEIKAFMIVPLFVGSSLWGLLGVYQHSTTRHWKQSEVEFVSQIATQLGVALQHAQLLASTKQQAEQLANTLADLNQTQLQLVHSEKMSSLGQLVAGIAHEVNNPINFIHGNLAPIQEYTQTLLDLIHAYQQEHPTPSAALDQQLEDSDLSYIEEDFPKLCASMKLGTDRIREIVQSLRNFSRLDEADVRAVDLHEGLESTLLILQHRLKPGPSNPVIAIERHYEELPLVECYAGQLNQVFMNLLSNAIDELVDAATESTTSSKTITIATRSVDAEWVEIVIQDNGRGIPEAVQAKLLDPFFTTKPMGQGTGLGLFISHQIVEKHNGELLCRSQLGEGTEFVLKLPVQQRVAIA</sequence>
<keyword evidence="6" id="KW-0902">Two-component regulatory system</keyword>
<dbReference type="PANTHER" id="PTHR43065:SF50">
    <property type="entry name" value="HISTIDINE KINASE"/>
    <property type="match status" value="1"/>
</dbReference>
<dbReference type="InterPro" id="IPR005467">
    <property type="entry name" value="His_kinase_dom"/>
</dbReference>
<dbReference type="PROSITE" id="PS50109">
    <property type="entry name" value="HIS_KIN"/>
    <property type="match status" value="1"/>
</dbReference>
<evidence type="ECO:0000256" key="6">
    <source>
        <dbReference type="ARBA" id="ARBA00023012"/>
    </source>
</evidence>
<evidence type="ECO:0000256" key="4">
    <source>
        <dbReference type="ARBA" id="ARBA00022553"/>
    </source>
</evidence>
<dbReference type="InterPro" id="IPR004358">
    <property type="entry name" value="Sig_transdc_His_kin-like_C"/>
</dbReference>
<feature type="coiled-coil region" evidence="7">
    <location>
        <begin position="451"/>
        <end position="485"/>
    </location>
</feature>
<dbReference type="PANTHER" id="PTHR43065">
    <property type="entry name" value="SENSOR HISTIDINE KINASE"/>
    <property type="match status" value="1"/>
</dbReference>
<feature type="domain" description="Phytochrome chromophore attachment site" evidence="8">
    <location>
        <begin position="29"/>
        <end position="204"/>
    </location>
</feature>
<keyword evidence="5" id="KW-0418">Kinase</keyword>
<evidence type="ECO:0000313" key="11">
    <source>
        <dbReference type="Proteomes" id="UP001464891"/>
    </source>
</evidence>
<accession>A0ABV0JDV8</accession>
<dbReference type="SMART" id="SM00065">
    <property type="entry name" value="GAF"/>
    <property type="match status" value="3"/>
</dbReference>
<dbReference type="SUPFAM" id="SSF47384">
    <property type="entry name" value="Homodimeric domain of signal transducing histidine kinase"/>
    <property type="match status" value="1"/>
</dbReference>
<dbReference type="Proteomes" id="UP001464891">
    <property type="component" value="Unassembled WGS sequence"/>
</dbReference>
<feature type="domain" description="Histidine kinase" evidence="9">
    <location>
        <begin position="700"/>
        <end position="952"/>
    </location>
</feature>
<evidence type="ECO:0000256" key="3">
    <source>
        <dbReference type="ARBA" id="ARBA00012438"/>
    </source>
</evidence>
<dbReference type="InterPro" id="IPR016132">
    <property type="entry name" value="Phyto_chromo_attachment"/>
</dbReference>
<evidence type="ECO:0000259" key="8">
    <source>
        <dbReference type="PROSITE" id="PS50046"/>
    </source>
</evidence>
<dbReference type="Pfam" id="PF00360">
    <property type="entry name" value="PHY"/>
    <property type="match status" value="1"/>
</dbReference>
<dbReference type="Gene3D" id="3.30.450.40">
    <property type="match status" value="3"/>
</dbReference>
<dbReference type="SUPFAM" id="SSF55781">
    <property type="entry name" value="GAF domain-like"/>
    <property type="match status" value="3"/>
</dbReference>
<evidence type="ECO:0000256" key="2">
    <source>
        <dbReference type="ARBA" id="ARBA00006402"/>
    </source>
</evidence>
<dbReference type="EC" id="2.7.13.3" evidence="3"/>
<keyword evidence="5" id="KW-0808">Transferase</keyword>
<dbReference type="InterPro" id="IPR013515">
    <property type="entry name" value="Phytochrome_cen-reg"/>
</dbReference>
<dbReference type="EMBL" id="JAMPKM010000013">
    <property type="protein sequence ID" value="MEP0819260.1"/>
    <property type="molecule type" value="Genomic_DNA"/>
</dbReference>
<reference evidence="10 11" key="1">
    <citation type="submission" date="2022-04" db="EMBL/GenBank/DDBJ databases">
        <title>Positive selection, recombination, and allopatry shape intraspecific diversity of widespread and dominant cyanobacteria.</title>
        <authorList>
            <person name="Wei J."/>
            <person name="Shu W."/>
            <person name="Hu C."/>
        </authorList>
    </citation>
    <scope>NUCLEOTIDE SEQUENCE [LARGE SCALE GENOMIC DNA]</scope>
    <source>
        <strain evidence="10 11">GB2-A4</strain>
    </source>
</reference>
<keyword evidence="11" id="KW-1185">Reference proteome</keyword>
<dbReference type="PROSITE" id="PS50046">
    <property type="entry name" value="PHYTOCHROME_2"/>
    <property type="match status" value="2"/>
</dbReference>
<protein>
    <recommendedName>
        <fullName evidence="3">histidine kinase</fullName>
        <ecNumber evidence="3">2.7.13.3</ecNumber>
    </recommendedName>
</protein>
<dbReference type="Pfam" id="PF02518">
    <property type="entry name" value="HATPase_c"/>
    <property type="match status" value="1"/>
</dbReference>
<evidence type="ECO:0000259" key="9">
    <source>
        <dbReference type="PROSITE" id="PS50109"/>
    </source>
</evidence>
<keyword evidence="7" id="KW-0175">Coiled coil</keyword>
<comment type="caution">
    <text evidence="10">The sequence shown here is derived from an EMBL/GenBank/DDBJ whole genome shotgun (WGS) entry which is preliminary data.</text>
</comment>
<dbReference type="Pfam" id="PF01590">
    <property type="entry name" value="GAF"/>
    <property type="match status" value="2"/>
</dbReference>
<feature type="domain" description="Phytochrome chromophore attachment site" evidence="8">
    <location>
        <begin position="508"/>
        <end position="650"/>
    </location>
</feature>
<keyword evidence="4" id="KW-0597">Phosphoprotein</keyword>
<dbReference type="SUPFAM" id="SSF55874">
    <property type="entry name" value="ATPase domain of HSP90 chaperone/DNA topoisomerase II/histidine kinase"/>
    <property type="match status" value="1"/>
</dbReference>
<name>A0ABV0JDV8_9CYAN</name>